<evidence type="ECO:0000256" key="3">
    <source>
        <dbReference type="SAM" id="SignalP"/>
    </source>
</evidence>
<dbReference type="InterPro" id="IPR013783">
    <property type="entry name" value="Ig-like_fold"/>
</dbReference>
<dbReference type="KEGG" id="xap:XA3_21430"/>
<accession>A0AAU9DFI0</accession>
<evidence type="ECO:0000259" key="6">
    <source>
        <dbReference type="Pfam" id="PF16403"/>
    </source>
</evidence>
<evidence type="ECO:0000259" key="4">
    <source>
        <dbReference type="Pfam" id="PF06458"/>
    </source>
</evidence>
<dbReference type="Gene3D" id="2.60.40.10">
    <property type="entry name" value="Immunoglobulins"/>
    <property type="match status" value="3"/>
</dbReference>
<feature type="domain" description="MucBP" evidence="4">
    <location>
        <begin position="1114"/>
        <end position="1202"/>
    </location>
</feature>
<dbReference type="InterPro" id="IPR009459">
    <property type="entry name" value="MucBP_dom"/>
</dbReference>
<keyword evidence="1" id="KW-0677">Repeat</keyword>
<dbReference type="RefSeq" id="WP_317635486.1">
    <property type="nucleotide sequence ID" value="NZ_AP026802.1"/>
</dbReference>
<dbReference type="SUPFAM" id="SSF49899">
    <property type="entry name" value="Concanavalin A-like lectins/glucanases"/>
    <property type="match status" value="1"/>
</dbReference>
<feature type="region of interest" description="Disordered" evidence="2">
    <location>
        <begin position="157"/>
        <end position="188"/>
    </location>
</feature>
<feature type="domain" description="Pesticidal crystal protein Cry22Aa Ig-like" evidence="6">
    <location>
        <begin position="760"/>
        <end position="815"/>
    </location>
</feature>
<dbReference type="InterPro" id="IPR032179">
    <property type="entry name" value="Cry22Aa_Ig-like"/>
</dbReference>
<dbReference type="Pfam" id="PF06458">
    <property type="entry name" value="MucBP"/>
    <property type="match status" value="3"/>
</dbReference>
<gene>
    <name evidence="7" type="ORF">XA3_21430</name>
</gene>
<dbReference type="Pfam" id="PF07523">
    <property type="entry name" value="Big_3"/>
    <property type="match status" value="2"/>
</dbReference>
<reference evidence="7 8" key="1">
    <citation type="journal article" date="2023" name="Microbiol. Spectr.">
        <title>Symbiosis of Carpenter Bees with Uncharacterized Lactic Acid Bacteria Showing NAD Auxotrophy.</title>
        <authorList>
            <person name="Kawasaki S."/>
            <person name="Ozawa K."/>
            <person name="Mori T."/>
            <person name="Yamamoto A."/>
            <person name="Ito M."/>
            <person name="Ohkuma M."/>
            <person name="Sakamoto M."/>
            <person name="Matsutani M."/>
        </authorList>
    </citation>
    <scope>NUCLEOTIDE SEQUENCE [LARGE SCALE GENOMIC DNA]</scope>
    <source>
        <strain evidence="7 8">XA3</strain>
    </source>
</reference>
<evidence type="ECO:0000259" key="5">
    <source>
        <dbReference type="Pfam" id="PF07523"/>
    </source>
</evidence>
<feature type="domain" description="Ig-like" evidence="5">
    <location>
        <begin position="1030"/>
        <end position="1085"/>
    </location>
</feature>
<feature type="domain" description="MucBP" evidence="4">
    <location>
        <begin position="845"/>
        <end position="936"/>
    </location>
</feature>
<evidence type="ECO:0000256" key="1">
    <source>
        <dbReference type="ARBA" id="ARBA00022737"/>
    </source>
</evidence>
<evidence type="ECO:0000313" key="8">
    <source>
        <dbReference type="Proteomes" id="UP001321861"/>
    </source>
</evidence>
<evidence type="ECO:0000256" key="2">
    <source>
        <dbReference type="SAM" id="MobiDB-lite"/>
    </source>
</evidence>
<feature type="domain" description="Ig-like" evidence="5">
    <location>
        <begin position="495"/>
        <end position="547"/>
    </location>
</feature>
<feature type="compositionally biased region" description="Polar residues" evidence="2">
    <location>
        <begin position="157"/>
        <end position="168"/>
    </location>
</feature>
<keyword evidence="3" id="KW-0732">Signal</keyword>
<sequence>MNFIRNNGKVKNIWLLAAMFTGVGLGANSVNADVKPAFSSDAGLIKPSISTKGNDINPRVSMPLGISGENVQKYFNIYGYQNGNSATWESDGTLTLTPDATSVKDNKNLTGTAYLGFAVNANSRFSLSATVNLGNKTAGDNGGEGIGFVFYPDYDNMNPSKPGNNPGTNEPGINYPGNSVSDPSSPGGWDPNKVVIPSGSYPIGRQQMGAGGPSLGVLADKNGPGYAYGFKLDTRYTEAGTYEKTNSSDPNYPQNSKLTYGADPAKFNSSDGKQSFGGYFYTKPAFGPDGQTTELRTLSSKADDFPIYSRKPSTKISEPNNNQLTRIKLDYNMGTLSVTYSDLNGSIIGMWETDIYNMDSYQNSAAKSDFLKFAITGSTSNSSNLQQIKFESLNYSAGGVITAKFVDDDTQQDIMPPILSNAQEARTVPLIGATQRVSEIEHQGNYYLTKVANTTYGAVTLGDGNYDTIYGIGSDDTVTYSFKRNEAKLVAKNVSIEQGDSWAPKDNFVSASDHEGNTVNFDKVTNTNNVDVNKPGTYQVTYSYTPKRLGPISNVATFSSAGPKNLRTVTATGKVIVAPAKVIKLNYVDQDGQTIADSYLSGIPNIMKKGEHQGKKGTQFTLNPVSKLSDGYEFVQAEKAGDTSHTPLTSNTLTFGDDAQEINLVYKSIATIKFVNDDDQGANLHDPLTQDSGNKDQVVELKDTKTIVDGIEGKDRYLGKIESGVTVTSAKDTNDKITSDGQPQVITYHFKNNQAKLTGKDITIAKGSTWDPASTLDKGIDYDGTEFNYSERTVNYTGTVDTSTVGEYTVTYKYTPKRPIPGANDSKELPEVTTTANVTVVDKQPITLEYVDQDGNKIDTKYLAGLSQDMASGDHVGSYGSEFKLEPSKTLTKDGNVSYKFVKAEKDETEILSGDYQKPYQLTFNETAQTIKLVYKNVLTIKFVDEEGNKLNDPLSQDGVPSGQAVELDNTQSIIGRIELTGKYYLDKAESDSGAKVTFAEDSKDKIQSNGKPQIITYQFKKSQAALKGKDVTIQKGESWTPAASFDKGTDYNGSNLTVDKVTCTGTVDASKDGEYTVTYEYTPKRPIPGTSAFKDLPKVTATAKVIVTPKEAITIRYVDQAGNVIDSKYLDGISPEMASGAHFGPYQSTFTLNPQANLTFDKDVYYQFVQAEKTGDSTHTKLPSNTLTFGNAAQSIDLVYKKAKSTITIHFIDAGKGKELAKDVKTEEIGSTPLDLSETSSYIKSKIPDGYVYAKDSEIAGNGLKQTPEVKFLAKAQDVNVYLLGKPVRFKILHRIYMNPSKDVKGLRDLDMEVRTGYQYDFSLNNKDHAAPRGYTLIPGQESKTNGTVERDTVVILYYSRIR</sequence>
<organism evidence="7 8">
    <name type="scientific">Xylocopilactobacillus apicola</name>
    <dbReference type="NCBI Taxonomy" id="2932184"/>
    <lineage>
        <taxon>Bacteria</taxon>
        <taxon>Bacillati</taxon>
        <taxon>Bacillota</taxon>
        <taxon>Bacilli</taxon>
        <taxon>Lactobacillales</taxon>
        <taxon>Lactobacillaceae</taxon>
        <taxon>Xylocopilactobacillus</taxon>
    </lineage>
</organism>
<evidence type="ECO:0000313" key="7">
    <source>
        <dbReference type="EMBL" id="BDR59702.1"/>
    </source>
</evidence>
<feature type="domain" description="MucBP" evidence="4">
    <location>
        <begin position="584"/>
        <end position="667"/>
    </location>
</feature>
<dbReference type="Pfam" id="PF16403">
    <property type="entry name" value="Bact_surface_Ig-like"/>
    <property type="match status" value="1"/>
</dbReference>
<feature type="signal peptide" evidence="3">
    <location>
        <begin position="1"/>
        <end position="32"/>
    </location>
</feature>
<dbReference type="InterPro" id="IPR013320">
    <property type="entry name" value="ConA-like_dom_sf"/>
</dbReference>
<dbReference type="Proteomes" id="UP001321861">
    <property type="component" value="Chromosome"/>
</dbReference>
<dbReference type="InterPro" id="IPR022038">
    <property type="entry name" value="Ig-like_bact"/>
</dbReference>
<keyword evidence="8" id="KW-1185">Reference proteome</keyword>
<dbReference type="Gene3D" id="3.10.20.320">
    <property type="entry name" value="Putative peptidoglycan bound protein (lpxtg motif)"/>
    <property type="match status" value="2"/>
</dbReference>
<name>A0AAU9DFI0_9LACO</name>
<dbReference type="Gene3D" id="2.60.120.200">
    <property type="match status" value="2"/>
</dbReference>
<feature type="chain" id="PRO_5043482312" evidence="3">
    <location>
        <begin position="33"/>
        <end position="1364"/>
    </location>
</feature>
<dbReference type="EMBL" id="AP026802">
    <property type="protein sequence ID" value="BDR59702.1"/>
    <property type="molecule type" value="Genomic_DNA"/>
</dbReference>
<protein>
    <submittedName>
        <fullName evidence="7">Uncharacterized protein</fullName>
    </submittedName>
</protein>
<proteinExistence type="predicted"/>